<sequence>MKKILSLLSLFIVLISCSTDTDETNVRYELIPIQNVTISDHLLVGEANQITVQYNRPSDCHGFNGFYYEKNGFTRTIAVQNYVYEREGCSPLTNELREEVLEFKPTEVGTYTFKFWQGKDSNGNDIFLELQRDAIIE</sequence>
<feature type="chain" id="PRO_5003617332" evidence="1">
    <location>
        <begin position="22"/>
        <end position="137"/>
    </location>
</feature>
<evidence type="ECO:0000313" key="3">
    <source>
        <dbReference type="Proteomes" id="UP000007599"/>
    </source>
</evidence>
<dbReference type="Proteomes" id="UP000007599">
    <property type="component" value="Chromosome I"/>
</dbReference>
<dbReference type="STRING" id="1094466.KQS_13720"/>
<dbReference type="RefSeq" id="WP_014389758.1">
    <property type="nucleotide sequence ID" value="NC_017025.1"/>
</dbReference>
<dbReference type="EMBL" id="HE774682">
    <property type="protein sequence ID" value="CCG54641.1"/>
    <property type="molecule type" value="Genomic_DNA"/>
</dbReference>
<reference evidence="2 3" key="1">
    <citation type="journal article" date="2012" name="J. Bacteriol.">
        <title>Complete Genome Sequence of Flavobacterium indicum GPSTA100-9T, Isolated from Warm Spring Water.</title>
        <authorList>
            <person name="Barbier P."/>
            <person name="Houel A."/>
            <person name="Loux V."/>
            <person name="Poulain J."/>
            <person name="Bernardet J.F."/>
            <person name="Touchon M."/>
            <person name="Duchaud E."/>
        </authorList>
    </citation>
    <scope>NUCLEOTIDE SEQUENCE [LARGE SCALE GENOMIC DNA]</scope>
    <source>
        <strain evidence="3">DSM 17447 / CIP 109464 / GPTSA100-9</strain>
    </source>
</reference>
<organism evidence="2 3">
    <name type="scientific">Flavobacterium indicum (strain DSM 17447 / CIP 109464 / GPTSA100-9)</name>
    <dbReference type="NCBI Taxonomy" id="1094466"/>
    <lineage>
        <taxon>Bacteria</taxon>
        <taxon>Pseudomonadati</taxon>
        <taxon>Bacteroidota</taxon>
        <taxon>Flavobacteriia</taxon>
        <taxon>Flavobacteriales</taxon>
        <taxon>Flavobacteriaceae</taxon>
        <taxon>Flavobacterium</taxon>
    </lineage>
</organism>
<dbReference type="HOGENOM" id="CLU_145489_0_0_10"/>
<keyword evidence="2" id="KW-0449">Lipoprotein</keyword>
<gene>
    <name evidence="2" type="ordered locus">KQS_13720</name>
</gene>
<dbReference type="PROSITE" id="PS51257">
    <property type="entry name" value="PROKAR_LIPOPROTEIN"/>
    <property type="match status" value="1"/>
</dbReference>
<proteinExistence type="predicted"/>
<feature type="signal peptide" evidence="1">
    <location>
        <begin position="1"/>
        <end position="21"/>
    </location>
</feature>
<dbReference type="PATRIC" id="fig|1094466.5.peg.2690"/>
<dbReference type="AlphaFoldDB" id="H8XS57"/>
<evidence type="ECO:0000256" key="1">
    <source>
        <dbReference type="SAM" id="SignalP"/>
    </source>
</evidence>
<reference evidence="3" key="2">
    <citation type="submission" date="2012-03" db="EMBL/GenBank/DDBJ databases">
        <title>Complete genome sequence of Flavobacterium indicum GPTSA100-9T, isolated from warm spring water.</title>
        <authorList>
            <person name="Barbier P."/>
            <person name="Houel A."/>
            <person name="Loux V."/>
            <person name="Poulain J."/>
            <person name="Bernardet J.-F."/>
            <person name="Touchon M."/>
            <person name="Duchaud E."/>
        </authorList>
    </citation>
    <scope>NUCLEOTIDE SEQUENCE [LARGE SCALE GENOMIC DNA]</scope>
    <source>
        <strain evidence="3">DSM 17447 / CIP 109464 / GPTSA100-9</strain>
    </source>
</reference>
<dbReference type="KEGG" id="fin:KQS_13720"/>
<keyword evidence="3" id="KW-1185">Reference proteome</keyword>
<dbReference type="OrthoDB" id="893802at2"/>
<evidence type="ECO:0000313" key="2">
    <source>
        <dbReference type="EMBL" id="CCG54641.1"/>
    </source>
</evidence>
<keyword evidence="1" id="KW-0732">Signal</keyword>
<accession>H8XS57</accession>
<protein>
    <submittedName>
        <fullName evidence="2">Probable lipoprotein</fullName>
    </submittedName>
</protein>
<name>H8XS57_FLAIG</name>
<dbReference type="eggNOG" id="ENOG5032Y35">
    <property type="taxonomic scope" value="Bacteria"/>
</dbReference>